<gene>
    <name evidence="4" type="ORF">DCAR_0311848</name>
</gene>
<keyword evidence="5" id="KW-1185">Reference proteome</keyword>
<dbReference type="PANTHER" id="PTHR34558">
    <property type="entry name" value="EXPRESSED PROTEIN"/>
    <property type="match status" value="1"/>
</dbReference>
<accession>A0AAF0WR24</accession>
<protein>
    <recommendedName>
        <fullName evidence="6">Transmembrane protein</fullName>
    </recommendedName>
</protein>
<evidence type="ECO:0000313" key="4">
    <source>
        <dbReference type="EMBL" id="WOG92575.1"/>
    </source>
</evidence>
<feature type="transmembrane region" description="Helical" evidence="2">
    <location>
        <begin position="102"/>
        <end position="124"/>
    </location>
</feature>
<evidence type="ECO:0008006" key="6">
    <source>
        <dbReference type="Google" id="ProtNLM"/>
    </source>
</evidence>
<keyword evidence="2" id="KW-0472">Membrane</keyword>
<dbReference type="AlphaFoldDB" id="A0AAF0WR24"/>
<organism evidence="4 5">
    <name type="scientific">Daucus carota subsp. sativus</name>
    <name type="common">Carrot</name>
    <dbReference type="NCBI Taxonomy" id="79200"/>
    <lineage>
        <taxon>Eukaryota</taxon>
        <taxon>Viridiplantae</taxon>
        <taxon>Streptophyta</taxon>
        <taxon>Embryophyta</taxon>
        <taxon>Tracheophyta</taxon>
        <taxon>Spermatophyta</taxon>
        <taxon>Magnoliopsida</taxon>
        <taxon>eudicotyledons</taxon>
        <taxon>Gunneridae</taxon>
        <taxon>Pentapetalae</taxon>
        <taxon>asterids</taxon>
        <taxon>campanulids</taxon>
        <taxon>Apiales</taxon>
        <taxon>Apiaceae</taxon>
        <taxon>Apioideae</taxon>
        <taxon>Scandiceae</taxon>
        <taxon>Daucinae</taxon>
        <taxon>Daucus</taxon>
        <taxon>Daucus sect. Daucus</taxon>
    </lineage>
</organism>
<dbReference type="Proteomes" id="UP000077755">
    <property type="component" value="Chromosome 3"/>
</dbReference>
<keyword evidence="2" id="KW-0812">Transmembrane</keyword>
<evidence type="ECO:0000256" key="1">
    <source>
        <dbReference type="SAM" id="MobiDB-lite"/>
    </source>
</evidence>
<keyword evidence="3" id="KW-0732">Signal</keyword>
<reference evidence="4" key="2">
    <citation type="submission" date="2022-03" db="EMBL/GenBank/DDBJ databases">
        <title>Draft title - Genomic analysis of global carrot germplasm unveils the trajectory of domestication and the origin of high carotenoid orange carrot.</title>
        <authorList>
            <person name="Iorizzo M."/>
            <person name="Ellison S."/>
            <person name="Senalik D."/>
            <person name="Macko-Podgorni A."/>
            <person name="Grzebelus D."/>
            <person name="Bostan H."/>
            <person name="Rolling W."/>
            <person name="Curaba J."/>
            <person name="Simon P."/>
        </authorList>
    </citation>
    <scope>NUCLEOTIDE SEQUENCE</scope>
    <source>
        <tissue evidence="4">Leaf</tissue>
    </source>
</reference>
<dbReference type="EMBL" id="CP093345">
    <property type="protein sequence ID" value="WOG92575.1"/>
    <property type="molecule type" value="Genomic_DNA"/>
</dbReference>
<feature type="signal peptide" evidence="3">
    <location>
        <begin position="1"/>
        <end position="21"/>
    </location>
</feature>
<feature type="region of interest" description="Disordered" evidence="1">
    <location>
        <begin position="29"/>
        <end position="52"/>
    </location>
</feature>
<feature type="chain" id="PRO_5042174858" description="Transmembrane protein" evidence="3">
    <location>
        <begin position="22"/>
        <end position="139"/>
    </location>
</feature>
<evidence type="ECO:0000256" key="3">
    <source>
        <dbReference type="SAM" id="SignalP"/>
    </source>
</evidence>
<proteinExistence type="predicted"/>
<evidence type="ECO:0000256" key="2">
    <source>
        <dbReference type="SAM" id="Phobius"/>
    </source>
</evidence>
<sequence length="139" mass="15132">MARLIITFLIFSHPLIFLAMARQSDTVQNFSSSSDSNLQKPAESPASRKLGKHSNELIKSYADAPHVSPSEEPTIKAQQVHSNKEIYMKKPLLHHRSGAKSVAGGGVILGSLATTFLIAILLYIRATRRNSANQTPGIP</sequence>
<name>A0AAF0WR24_DAUCS</name>
<evidence type="ECO:0000313" key="5">
    <source>
        <dbReference type="Proteomes" id="UP000077755"/>
    </source>
</evidence>
<dbReference type="PANTHER" id="PTHR34558:SF9">
    <property type="entry name" value="F3L24.15 PROTEIN"/>
    <property type="match status" value="1"/>
</dbReference>
<reference evidence="4" key="1">
    <citation type="journal article" date="2016" name="Nat. Genet.">
        <title>A high-quality carrot genome assembly provides new insights into carotenoid accumulation and asterid genome evolution.</title>
        <authorList>
            <person name="Iorizzo M."/>
            <person name="Ellison S."/>
            <person name="Senalik D."/>
            <person name="Zeng P."/>
            <person name="Satapoomin P."/>
            <person name="Huang J."/>
            <person name="Bowman M."/>
            <person name="Iovene M."/>
            <person name="Sanseverino W."/>
            <person name="Cavagnaro P."/>
            <person name="Yildiz M."/>
            <person name="Macko-Podgorni A."/>
            <person name="Moranska E."/>
            <person name="Grzebelus E."/>
            <person name="Grzebelus D."/>
            <person name="Ashrafi H."/>
            <person name="Zheng Z."/>
            <person name="Cheng S."/>
            <person name="Spooner D."/>
            <person name="Van Deynze A."/>
            <person name="Simon P."/>
        </authorList>
    </citation>
    <scope>NUCLEOTIDE SEQUENCE</scope>
    <source>
        <tissue evidence="4">Leaf</tissue>
    </source>
</reference>
<feature type="compositionally biased region" description="Polar residues" evidence="1">
    <location>
        <begin position="29"/>
        <end position="39"/>
    </location>
</feature>
<keyword evidence="2" id="KW-1133">Transmembrane helix</keyword>